<evidence type="ECO:0000256" key="4">
    <source>
        <dbReference type="ARBA" id="ARBA00022801"/>
    </source>
</evidence>
<evidence type="ECO:0000256" key="5">
    <source>
        <dbReference type="ARBA" id="ARBA00022833"/>
    </source>
</evidence>
<dbReference type="NCBIfam" id="TIGR03178">
    <property type="entry name" value="allantoinase"/>
    <property type="match status" value="1"/>
</dbReference>
<evidence type="ECO:0000256" key="6">
    <source>
        <dbReference type="HAMAP-Rule" id="MF_01645"/>
    </source>
</evidence>
<dbReference type="EC" id="3.5.2.5" evidence="6"/>
<dbReference type="PANTHER" id="PTHR43668:SF4">
    <property type="entry name" value="ALLANTOINASE"/>
    <property type="match status" value="1"/>
</dbReference>
<dbReference type="InterPro" id="IPR047604">
    <property type="entry name" value="Allantoinase_bact"/>
</dbReference>
<dbReference type="UniPathway" id="UPA00395">
    <property type="reaction ID" value="UER00653"/>
</dbReference>
<dbReference type="GO" id="GO:0004038">
    <property type="term" value="F:allantoinase activity"/>
    <property type="evidence" value="ECO:0007669"/>
    <property type="project" value="UniProtKB-UniRule"/>
</dbReference>
<dbReference type="SUPFAM" id="SSF51338">
    <property type="entry name" value="Composite domain of metallo-dependent hydrolases"/>
    <property type="match status" value="1"/>
</dbReference>
<dbReference type="Proteomes" id="UP000182135">
    <property type="component" value="Unassembled WGS sequence"/>
</dbReference>
<dbReference type="GeneID" id="90543777"/>
<proteinExistence type="inferred from homology"/>
<comment type="subunit">
    <text evidence="1 6">Homotetramer.</text>
</comment>
<dbReference type="Gene3D" id="3.20.20.140">
    <property type="entry name" value="Metal-dependent hydrolases"/>
    <property type="match status" value="1"/>
</dbReference>
<protein>
    <recommendedName>
        <fullName evidence="6">Allantoinase</fullName>
        <ecNumber evidence="6">3.5.2.5</ecNumber>
    </recommendedName>
    <alternativeName>
        <fullName evidence="6">Allantoin-utilizing enzyme</fullName>
    </alternativeName>
</protein>
<dbReference type="STRING" id="1529.SAMN04487885_10486"/>
<dbReference type="GO" id="GO:0008270">
    <property type="term" value="F:zinc ion binding"/>
    <property type="evidence" value="ECO:0007669"/>
    <property type="project" value="InterPro"/>
</dbReference>
<comment type="catalytic activity">
    <reaction evidence="6">
        <text>(S)-allantoin + H2O = allantoate + H(+)</text>
        <dbReference type="Rhea" id="RHEA:17029"/>
        <dbReference type="ChEBI" id="CHEBI:15377"/>
        <dbReference type="ChEBI" id="CHEBI:15378"/>
        <dbReference type="ChEBI" id="CHEBI:15678"/>
        <dbReference type="ChEBI" id="CHEBI:17536"/>
        <dbReference type="EC" id="3.5.2.5"/>
    </reaction>
</comment>
<dbReference type="InterPro" id="IPR006680">
    <property type="entry name" value="Amidohydro-rel"/>
</dbReference>
<dbReference type="Pfam" id="PF01979">
    <property type="entry name" value="Amidohydro_1"/>
    <property type="match status" value="1"/>
</dbReference>
<comment type="PTM">
    <text evidence="6">Carboxylation allows a single lysine to coordinate two zinc ions.</text>
</comment>
<keyword evidence="4 6" id="KW-0378">Hydrolase</keyword>
<dbReference type="eggNOG" id="COG0044">
    <property type="taxonomic scope" value="Bacteria"/>
</dbReference>
<dbReference type="InterPro" id="IPR032466">
    <property type="entry name" value="Metal_Hydrolase"/>
</dbReference>
<dbReference type="GO" id="GO:0005737">
    <property type="term" value="C:cytoplasm"/>
    <property type="evidence" value="ECO:0007669"/>
    <property type="project" value="TreeGrafter"/>
</dbReference>
<evidence type="ECO:0000313" key="8">
    <source>
        <dbReference type="EMBL" id="SFF61346.1"/>
    </source>
</evidence>
<feature type="binding site" evidence="6">
    <location>
        <position position="185"/>
    </location>
    <ligand>
        <name>Zn(2+)</name>
        <dbReference type="ChEBI" id="CHEBI:29105"/>
        <label>2</label>
    </ligand>
</feature>
<feature type="binding site" evidence="6">
    <location>
        <position position="64"/>
    </location>
    <ligand>
        <name>Zn(2+)</name>
        <dbReference type="ChEBI" id="CHEBI:29105"/>
        <label>1</label>
    </ligand>
</feature>
<dbReference type="PANTHER" id="PTHR43668">
    <property type="entry name" value="ALLANTOINASE"/>
    <property type="match status" value="1"/>
</dbReference>
<feature type="binding site" evidence="6">
    <location>
        <position position="314"/>
    </location>
    <ligand>
        <name>Zn(2+)</name>
        <dbReference type="ChEBI" id="CHEBI:29105"/>
        <label>1</label>
    </ligand>
</feature>
<gene>
    <name evidence="6" type="primary">allB</name>
    <name evidence="8" type="ORF">SAMN04487885_10486</name>
</gene>
<organism evidence="8 9">
    <name type="scientific">Clostridium cadaveris</name>
    <dbReference type="NCBI Taxonomy" id="1529"/>
    <lineage>
        <taxon>Bacteria</taxon>
        <taxon>Bacillati</taxon>
        <taxon>Bacillota</taxon>
        <taxon>Clostridia</taxon>
        <taxon>Eubacteriales</taxon>
        <taxon>Clostridiaceae</taxon>
        <taxon>Clostridium</taxon>
    </lineage>
</organism>
<dbReference type="GO" id="GO:0050897">
    <property type="term" value="F:cobalt ion binding"/>
    <property type="evidence" value="ECO:0007669"/>
    <property type="project" value="InterPro"/>
</dbReference>
<reference evidence="8 9" key="1">
    <citation type="submission" date="2016-10" db="EMBL/GenBank/DDBJ databases">
        <authorList>
            <person name="de Groot N.N."/>
        </authorList>
    </citation>
    <scope>NUCLEOTIDE SEQUENCE [LARGE SCALE GENOMIC DNA]</scope>
    <source>
        <strain evidence="8 9">NLAE-zl-G419</strain>
    </source>
</reference>
<evidence type="ECO:0000256" key="2">
    <source>
        <dbReference type="ARBA" id="ARBA00022631"/>
    </source>
</evidence>
<comment type="pathway">
    <text evidence="6">Nitrogen metabolism; (S)-allantoin degradation; allantoate from (S)-allantoin: step 1/1.</text>
</comment>
<dbReference type="InterPro" id="IPR050138">
    <property type="entry name" value="DHOase/Allantoinase_Hydrolase"/>
</dbReference>
<sequence>MQKNYDLIIRNGIVVFNDSVKKADIGVYDGKIVEINDEISGDANEIIDALGFHIFPATTDGHVHFNSPGRMDWETIKTGSKAIAAAGGTVYFDMPLNSSPCTLDRKTFQAKLEIAKMDSLCDFGLWGGFSPNNMDKFEELAECGVIGFKAFDCFSGIDEFPGSDDYTFLKGMEQLKKLDLPLMVHCENDKLTSMLTENSRKDGKTGVWDYFAAHAPITEIESISRVISFAEETGCKLIIAHISTAKGVELVTEARRRGVDVFCETIGHYLYLTDYDVERMGTIGKCSPPIRDAENQLKLWGKLFNDEITFISSDHSPCDPKLKEGEFLNVWGGISACQTTLAGLLKHAYHDRKLPLHKIARLTASNVNEVFGIKGKGKIEIGYDADFTLVDLNKEYTLKSEDLFYLHKVSPYVDCNFHGQVVRTILRGTTIYKDGKIVSEPIGKLITPKR</sequence>
<dbReference type="EMBL" id="FOOE01000004">
    <property type="protein sequence ID" value="SFF61346.1"/>
    <property type="molecule type" value="Genomic_DNA"/>
</dbReference>
<evidence type="ECO:0000256" key="1">
    <source>
        <dbReference type="ARBA" id="ARBA00011881"/>
    </source>
</evidence>
<accession>A0A1I2K8W7</accession>
<comment type="similarity">
    <text evidence="6">Belongs to the metallo-dependent hydrolases superfamily. Allantoinase family.</text>
</comment>
<comment type="cofactor">
    <cofactor evidence="6">
        <name>Zn(2+)</name>
        <dbReference type="ChEBI" id="CHEBI:29105"/>
    </cofactor>
    <text evidence="6">Binds 2 Zn(2+) ions per subunit.</text>
</comment>
<keyword evidence="3 6" id="KW-0479">Metal-binding</keyword>
<dbReference type="HAMAP" id="MF_01645">
    <property type="entry name" value="Hydantoinase"/>
    <property type="match status" value="1"/>
</dbReference>
<dbReference type="Gene3D" id="2.30.40.10">
    <property type="entry name" value="Urease, subunit C, domain 1"/>
    <property type="match status" value="1"/>
</dbReference>
<feature type="binding site" description="via carbamate group" evidence="6">
    <location>
        <position position="149"/>
    </location>
    <ligand>
        <name>Zn(2+)</name>
        <dbReference type="ChEBI" id="CHEBI:29105"/>
        <label>2</label>
    </ligand>
</feature>
<dbReference type="AlphaFoldDB" id="A0A1I2K8W7"/>
<keyword evidence="2 6" id="KW-0659">Purine metabolism</keyword>
<evidence type="ECO:0000256" key="3">
    <source>
        <dbReference type="ARBA" id="ARBA00022723"/>
    </source>
</evidence>
<feature type="binding site" description="via carbamate group" evidence="6">
    <location>
        <position position="149"/>
    </location>
    <ligand>
        <name>Zn(2+)</name>
        <dbReference type="ChEBI" id="CHEBI:29105"/>
        <label>1</label>
    </ligand>
</feature>
<keyword evidence="5 6" id="KW-0862">Zinc</keyword>
<dbReference type="SUPFAM" id="SSF51556">
    <property type="entry name" value="Metallo-dependent hydrolases"/>
    <property type="match status" value="1"/>
</dbReference>
<name>A0A1I2K8W7_9CLOT</name>
<dbReference type="GO" id="GO:0000256">
    <property type="term" value="P:allantoin catabolic process"/>
    <property type="evidence" value="ECO:0007669"/>
    <property type="project" value="UniProtKB-UniRule"/>
</dbReference>
<feature type="binding site" evidence="6">
    <location>
        <position position="62"/>
    </location>
    <ligand>
        <name>Zn(2+)</name>
        <dbReference type="ChEBI" id="CHEBI:29105"/>
        <label>1</label>
    </ligand>
</feature>
<dbReference type="InterPro" id="IPR011059">
    <property type="entry name" value="Metal-dep_hydrolase_composite"/>
</dbReference>
<evidence type="ECO:0000313" key="9">
    <source>
        <dbReference type="Proteomes" id="UP000182135"/>
    </source>
</evidence>
<feature type="domain" description="Amidohydrolase-related" evidence="7">
    <location>
        <begin position="54"/>
        <end position="430"/>
    </location>
</feature>
<dbReference type="GO" id="GO:0006145">
    <property type="term" value="P:purine nucleobase catabolic process"/>
    <property type="evidence" value="ECO:0007669"/>
    <property type="project" value="TreeGrafter"/>
</dbReference>
<evidence type="ECO:0000259" key="7">
    <source>
        <dbReference type="Pfam" id="PF01979"/>
    </source>
</evidence>
<feature type="modified residue" description="N6-carboxylysine" evidence="6">
    <location>
        <position position="149"/>
    </location>
</feature>
<dbReference type="RefSeq" id="WP_027637482.1">
    <property type="nucleotide sequence ID" value="NZ_BAAACD010000045.1"/>
</dbReference>
<keyword evidence="9" id="KW-1185">Reference proteome</keyword>
<comment type="function">
    <text evidence="6">Catalyzes the conversion of allantoin (5-ureidohydantoin) to allantoic acid by hydrolytic cleavage of the five-member hydantoin ring.</text>
</comment>
<feature type="binding site" evidence="6">
    <location>
        <position position="241"/>
    </location>
    <ligand>
        <name>Zn(2+)</name>
        <dbReference type="ChEBI" id="CHEBI:29105"/>
        <label>2</label>
    </ligand>
</feature>
<dbReference type="InterPro" id="IPR017593">
    <property type="entry name" value="Allantoinase"/>
</dbReference>